<name>A0ABQ8SMJ5_PERAM</name>
<evidence type="ECO:0000313" key="1">
    <source>
        <dbReference type="EMBL" id="KAJ4435399.1"/>
    </source>
</evidence>
<evidence type="ECO:0000313" key="2">
    <source>
        <dbReference type="Proteomes" id="UP001148838"/>
    </source>
</evidence>
<organism evidence="1 2">
    <name type="scientific">Periplaneta americana</name>
    <name type="common">American cockroach</name>
    <name type="synonym">Blatta americana</name>
    <dbReference type="NCBI Taxonomy" id="6978"/>
    <lineage>
        <taxon>Eukaryota</taxon>
        <taxon>Metazoa</taxon>
        <taxon>Ecdysozoa</taxon>
        <taxon>Arthropoda</taxon>
        <taxon>Hexapoda</taxon>
        <taxon>Insecta</taxon>
        <taxon>Pterygota</taxon>
        <taxon>Neoptera</taxon>
        <taxon>Polyneoptera</taxon>
        <taxon>Dictyoptera</taxon>
        <taxon>Blattodea</taxon>
        <taxon>Blattoidea</taxon>
        <taxon>Blattidae</taxon>
        <taxon>Blattinae</taxon>
        <taxon>Periplaneta</taxon>
    </lineage>
</organism>
<comment type="caution">
    <text evidence="1">The sequence shown here is derived from an EMBL/GenBank/DDBJ whole genome shotgun (WGS) entry which is preliminary data.</text>
</comment>
<reference evidence="1 2" key="1">
    <citation type="journal article" date="2022" name="Allergy">
        <title>Genome assembly and annotation of Periplaneta americana reveal a comprehensive cockroach allergen profile.</title>
        <authorList>
            <person name="Wang L."/>
            <person name="Xiong Q."/>
            <person name="Saelim N."/>
            <person name="Wang L."/>
            <person name="Nong W."/>
            <person name="Wan A.T."/>
            <person name="Shi M."/>
            <person name="Liu X."/>
            <person name="Cao Q."/>
            <person name="Hui J.H.L."/>
            <person name="Sookrung N."/>
            <person name="Leung T.F."/>
            <person name="Tungtrongchitr A."/>
            <person name="Tsui S.K.W."/>
        </authorList>
    </citation>
    <scope>NUCLEOTIDE SEQUENCE [LARGE SCALE GENOMIC DNA]</scope>
    <source>
        <strain evidence="1">PWHHKU_190912</strain>
    </source>
</reference>
<dbReference type="EMBL" id="JAJSOF020000023">
    <property type="protein sequence ID" value="KAJ4435399.1"/>
    <property type="molecule type" value="Genomic_DNA"/>
</dbReference>
<accession>A0ABQ8SMJ5</accession>
<evidence type="ECO:0008006" key="3">
    <source>
        <dbReference type="Google" id="ProtNLM"/>
    </source>
</evidence>
<gene>
    <name evidence="1" type="ORF">ANN_18014</name>
</gene>
<proteinExistence type="predicted"/>
<dbReference type="Proteomes" id="UP001148838">
    <property type="component" value="Unassembled WGS sequence"/>
</dbReference>
<dbReference type="PANTHER" id="PTHR47027:SF20">
    <property type="entry name" value="REVERSE TRANSCRIPTASE-LIKE PROTEIN WITH RNA-DIRECTED DNA POLYMERASE DOMAIN"/>
    <property type="match status" value="1"/>
</dbReference>
<sequence length="386" mass="45988">MFSNTEDELQVAAHKLNELASGYSMSISEKKTKAIAFEGTNRKRCKIMINNKLIEQVSPILQQIEDRTVSRVFLLSKNLRVRIYKTVILPVVLYGCETWTLTLREEYRLRVFENKVLRKIFGAKRDEVTGQWRKLHNTELHALYSSPDIIRNIKSRRLRWAGHVARMGEYRNAYRVLVWGLEGKRPLGRPRRRWESNIKMDLREVGYDDRDWINLVQDRDQWRIYVRAAMNLRSAVKKLKVRIYKTVILSVVLYGCETWTLTLREEHRLGVFEKKVVRKIFGAKRDEVTGECRKLHNTELHALYSLPAIIRNTKSRRFRWTGHVAHMGESRNAYRVLVGRPRRRWEDNIKIDLREVGYDVRDWINLAQDRDRWRAYVRVAMNLRVP</sequence>
<dbReference type="PANTHER" id="PTHR47027">
    <property type="entry name" value="REVERSE TRANSCRIPTASE DOMAIN-CONTAINING PROTEIN"/>
    <property type="match status" value="1"/>
</dbReference>
<protein>
    <recommendedName>
        <fullName evidence="3">Endonuclease-reverse transcriptase</fullName>
    </recommendedName>
</protein>
<keyword evidence="2" id="KW-1185">Reference proteome</keyword>